<dbReference type="KEGG" id="bct:GEM_0589"/>
<protein>
    <submittedName>
        <fullName evidence="3">Phosphoribosyltransferase</fullName>
    </submittedName>
</protein>
<dbReference type="CDD" id="cd06223">
    <property type="entry name" value="PRTases_typeI"/>
    <property type="match status" value="1"/>
</dbReference>
<comment type="similarity">
    <text evidence="1">Belongs to the ComF/GntX family.</text>
</comment>
<sequence>MDRSSTPRPMRVVLSQVRALAAHVAALALPNRCALCGNLSHEVMCGACDAAYWNEARLRCDVCAVPLGVGRQRRRGTDGRHASAGPACAYQCDTCRATPPPFDATLALADYRAPLDGLARGLKFHARLALGAEFAARLAQRVDDTAEIRGAGGFDVIAPVPLSRGRLVARGYNQAWAIARPLARRLGVRADAALLARVAETAPQSRLDRRARRDNVMAAFAVAGDVVGRHVALVDDVMTSGATLAAAAHALKTAGAARVTNLVALRTARD</sequence>
<dbReference type="InterPro" id="IPR000836">
    <property type="entry name" value="PRTase_dom"/>
</dbReference>
<gene>
    <name evidence="3" type="ORF">GEM_0589</name>
</gene>
<organism evidence="3 4">
    <name type="scientific">Burkholderia cepacia GG4</name>
    <dbReference type="NCBI Taxonomy" id="1009846"/>
    <lineage>
        <taxon>Bacteria</taxon>
        <taxon>Pseudomonadati</taxon>
        <taxon>Pseudomonadota</taxon>
        <taxon>Betaproteobacteria</taxon>
        <taxon>Burkholderiales</taxon>
        <taxon>Burkholderiaceae</taxon>
        <taxon>Burkholderia</taxon>
        <taxon>Burkholderia cepacia complex</taxon>
    </lineage>
</organism>
<dbReference type="GO" id="GO:0016757">
    <property type="term" value="F:glycosyltransferase activity"/>
    <property type="evidence" value="ECO:0007669"/>
    <property type="project" value="UniProtKB-KW"/>
</dbReference>
<dbReference type="Proteomes" id="UP000032866">
    <property type="component" value="Chromosome 1"/>
</dbReference>
<reference evidence="3 4" key="1">
    <citation type="journal article" date="2012" name="J. Bacteriol.">
        <title>Complete Genome Sequence of Burkholderia sp. Strain GG4, a Betaproteobacterium That Reduces 3-Oxo-N-Acylhomoserine Lactones and Produces Different N-Acylhomoserine Lactones.</title>
        <authorList>
            <person name="Hong K.W."/>
            <person name="Koh C.L."/>
            <person name="Sam C.K."/>
            <person name="Yin W.F."/>
            <person name="Chan K.G."/>
        </authorList>
    </citation>
    <scope>NUCLEOTIDE SEQUENCE [LARGE SCALE GENOMIC DNA]</scope>
    <source>
        <strain evidence="3 4">GG4</strain>
    </source>
</reference>
<proteinExistence type="inferred from homology"/>
<accession>A0A9W3JX49</accession>
<dbReference type="SUPFAM" id="SSF53271">
    <property type="entry name" value="PRTase-like"/>
    <property type="match status" value="1"/>
</dbReference>
<dbReference type="InterPro" id="IPR051910">
    <property type="entry name" value="ComF/GntX_DNA_util-trans"/>
</dbReference>
<name>A0A9W3JX49_BURCE</name>
<dbReference type="RefSeq" id="WP_014895958.1">
    <property type="nucleotide sequence ID" value="NC_018513.1"/>
</dbReference>
<keyword evidence="3" id="KW-0808">Transferase</keyword>
<evidence type="ECO:0000259" key="2">
    <source>
        <dbReference type="Pfam" id="PF00156"/>
    </source>
</evidence>
<evidence type="ECO:0000256" key="1">
    <source>
        <dbReference type="ARBA" id="ARBA00008007"/>
    </source>
</evidence>
<feature type="domain" description="Phosphoribosyltransferase" evidence="2">
    <location>
        <begin position="178"/>
        <end position="260"/>
    </location>
</feature>
<dbReference type="EMBL" id="CP003774">
    <property type="protein sequence ID" value="AFQ47039.1"/>
    <property type="molecule type" value="Genomic_DNA"/>
</dbReference>
<keyword evidence="3" id="KW-0328">Glycosyltransferase</keyword>
<dbReference type="PANTHER" id="PTHR47505">
    <property type="entry name" value="DNA UTILIZATION PROTEIN YHGH"/>
    <property type="match status" value="1"/>
</dbReference>
<dbReference type="InterPro" id="IPR029057">
    <property type="entry name" value="PRTase-like"/>
</dbReference>
<dbReference type="Gene3D" id="3.40.50.2020">
    <property type="match status" value="1"/>
</dbReference>
<dbReference type="Pfam" id="PF00156">
    <property type="entry name" value="Pribosyltran"/>
    <property type="match status" value="1"/>
</dbReference>
<dbReference type="AlphaFoldDB" id="A0A9W3JX49"/>
<dbReference type="PANTHER" id="PTHR47505:SF1">
    <property type="entry name" value="DNA UTILIZATION PROTEIN YHGH"/>
    <property type="match status" value="1"/>
</dbReference>
<evidence type="ECO:0000313" key="4">
    <source>
        <dbReference type="Proteomes" id="UP000032866"/>
    </source>
</evidence>
<evidence type="ECO:0000313" key="3">
    <source>
        <dbReference type="EMBL" id="AFQ47039.1"/>
    </source>
</evidence>